<dbReference type="CDD" id="cd07302">
    <property type="entry name" value="CHD"/>
    <property type="match status" value="1"/>
</dbReference>
<dbReference type="GO" id="GO:0004016">
    <property type="term" value="F:adenylate cyclase activity"/>
    <property type="evidence" value="ECO:0007669"/>
    <property type="project" value="UniProtKB-ARBA"/>
</dbReference>
<dbReference type="PROSITE" id="PS50125">
    <property type="entry name" value="GUANYLATE_CYCLASE_2"/>
    <property type="match status" value="1"/>
</dbReference>
<dbReference type="AlphaFoldDB" id="A0A2W4EZE3"/>
<name>A0A2W4EZE3_9HYPH</name>
<dbReference type="InterPro" id="IPR011990">
    <property type="entry name" value="TPR-like_helical_dom_sf"/>
</dbReference>
<organism evidence="2 3">
    <name type="scientific">Rhizobium tubonense</name>
    <dbReference type="NCBI Taxonomy" id="484088"/>
    <lineage>
        <taxon>Bacteria</taxon>
        <taxon>Pseudomonadati</taxon>
        <taxon>Pseudomonadota</taxon>
        <taxon>Alphaproteobacteria</taxon>
        <taxon>Hyphomicrobiales</taxon>
        <taxon>Rhizobiaceae</taxon>
        <taxon>Rhizobium/Agrobacterium group</taxon>
        <taxon>Rhizobium</taxon>
    </lineage>
</organism>
<evidence type="ECO:0000313" key="3">
    <source>
        <dbReference type="Proteomes" id="UP000248925"/>
    </source>
</evidence>
<dbReference type="Gene3D" id="3.30.70.1230">
    <property type="entry name" value="Nucleotide cyclase"/>
    <property type="match status" value="1"/>
</dbReference>
<evidence type="ECO:0000259" key="1">
    <source>
        <dbReference type="PROSITE" id="PS50125"/>
    </source>
</evidence>
<dbReference type="EMBL" id="PCDP01000019">
    <property type="protein sequence ID" value="PZM15553.1"/>
    <property type="molecule type" value="Genomic_DNA"/>
</dbReference>
<comment type="caution">
    <text evidence="2">The sequence shown here is derived from an EMBL/GenBank/DDBJ whole genome shotgun (WGS) entry which is preliminary data.</text>
</comment>
<dbReference type="Proteomes" id="UP000248925">
    <property type="component" value="Unassembled WGS sequence"/>
</dbReference>
<dbReference type="InterPro" id="IPR001054">
    <property type="entry name" value="A/G_cyclase"/>
</dbReference>
<keyword evidence="3" id="KW-1185">Reference proteome</keyword>
<dbReference type="GO" id="GO:0006171">
    <property type="term" value="P:cAMP biosynthetic process"/>
    <property type="evidence" value="ECO:0007669"/>
    <property type="project" value="TreeGrafter"/>
</dbReference>
<reference evidence="2 3" key="1">
    <citation type="journal article" date="2018" name="Sci. Rep.">
        <title>Rhizobium tumorigenes sp. nov., a novel plant tumorigenic bacterium isolated from cane gall tumors on thornless blackberry.</title>
        <authorList>
            <person name="Kuzmanovi N."/>
            <person name="Smalla K."/>
            <person name="Gronow S."/>
            <person name="PuBawska J."/>
        </authorList>
    </citation>
    <scope>NUCLEOTIDE SEQUENCE [LARGE SCALE GENOMIC DNA]</scope>
    <source>
        <strain evidence="2 3">CCBAU 85046</strain>
    </source>
</reference>
<dbReference type="OrthoDB" id="9807521at2"/>
<dbReference type="Gene3D" id="3.40.50.10070">
    <property type="entry name" value="TolB, N-terminal domain"/>
    <property type="match status" value="1"/>
</dbReference>
<feature type="domain" description="Guanylate cyclase" evidence="1">
    <location>
        <begin position="7"/>
        <end position="122"/>
    </location>
</feature>
<evidence type="ECO:0000313" key="2">
    <source>
        <dbReference type="EMBL" id="PZM15553.1"/>
    </source>
</evidence>
<dbReference type="GO" id="GO:0035556">
    <property type="term" value="P:intracellular signal transduction"/>
    <property type="evidence" value="ECO:0007669"/>
    <property type="project" value="InterPro"/>
</dbReference>
<dbReference type="InterPro" id="IPR029787">
    <property type="entry name" value="Nucleotide_cyclase"/>
</dbReference>
<dbReference type="SUPFAM" id="SSF55073">
    <property type="entry name" value="Nucleotide cyclase"/>
    <property type="match status" value="1"/>
</dbReference>
<dbReference type="InterPro" id="IPR050697">
    <property type="entry name" value="Adenylyl/Guanylyl_Cyclase_3/4"/>
</dbReference>
<dbReference type="RefSeq" id="WP_111159553.1">
    <property type="nucleotide sequence ID" value="NZ_PCDP01000019.1"/>
</dbReference>
<gene>
    <name evidence="2" type="ORF">CPY51_06935</name>
</gene>
<dbReference type="SUPFAM" id="SSF48452">
    <property type="entry name" value="TPR-like"/>
    <property type="match status" value="1"/>
</dbReference>
<sequence>MDRKLAAILAADVVGYSAMMERDEAGTHERLRAGWRELFEPTIARHHGIIFKTMGDGLLAEFSSVVEAVECAVALQRGLAERNAAVADGQHLNVRIGINLGEIIIEGDDRFGEGVNIAARLEQLAEPGGVWVSAKVAREAEKKLAFGFEAMGAQKVKNITEPVEAYRVSLDGLARPRRPAPGRWRPTLTAMMSVVLLCAVAAAGLAWWQRSSTGSVTAAPGLMAQAKVGVPAIAVLPFANMSGDPKLEYFTDGVTDNLISMLARVTELKVISRSSSFVYKGKPTDVRQVGRELNVAYLIEGGIWKEPDRVRITAQLIDAHTGQNSWAERLDLKGTDPLALQDEIVDRIIATLSGQRGKMYESEYKKVWQKPPTELEEYDYFLRSNFFFEQFTPDSLVEATKIIREGLAKYPDSSLLSFGLAWDHVLAANYGFDGTPAEHWRSASEILHKTLARPNLGPDERKSGLWSFTYVSAHEGNFDVALRTSEELVDLAPGDAFLIGDLSGAASWSNKTEKALERGDYALKNDPKNADYYLAMKAFALTDVEQYAESAALVNGTADVFIGVPLLRAINFMHIGKPDEARSEVAKARALQPWYTATRWRDMTFNINPAVIDRQVADLVAAGLPEK</sequence>
<dbReference type="PANTHER" id="PTHR43081">
    <property type="entry name" value="ADENYLATE CYCLASE, TERMINAL-DIFFERENTIATION SPECIFIC-RELATED"/>
    <property type="match status" value="1"/>
</dbReference>
<accession>A0A2W4EZE3</accession>
<dbReference type="Gene3D" id="1.25.40.10">
    <property type="entry name" value="Tetratricopeptide repeat domain"/>
    <property type="match status" value="1"/>
</dbReference>
<proteinExistence type="predicted"/>
<dbReference type="Pfam" id="PF00211">
    <property type="entry name" value="Guanylate_cyc"/>
    <property type="match status" value="1"/>
</dbReference>
<protein>
    <submittedName>
        <fullName evidence="2">Adenylate/guanylate cyclase domain-containing protein</fullName>
    </submittedName>
</protein>
<dbReference type="PANTHER" id="PTHR43081:SF19">
    <property type="entry name" value="PH-SENSITIVE ADENYLATE CYCLASE RV1264"/>
    <property type="match status" value="1"/>
</dbReference>